<evidence type="ECO:0000256" key="2">
    <source>
        <dbReference type="SAM" id="SignalP"/>
    </source>
</evidence>
<accession>A0A379EYU2</accession>
<feature type="domain" description="Outer membrane protein beta-barrel" evidence="3">
    <location>
        <begin position="9"/>
        <end position="211"/>
    </location>
</feature>
<dbReference type="InterPro" id="IPR011250">
    <property type="entry name" value="OMP/PagP_B-barrel"/>
</dbReference>
<sequence length="211" mass="22991">MKKTTSLIILLIGLCISTSVKAQDVEFGIKAGLNVTDMKLSSELFKTTNRAGGFIGPTVKFTLPIVGLGVDVSALYDFRQAKVTDPTSQEETVKQQQIAIPVNFRYSVGLGSMASAFLSTGPQWGINIGEKDFKWNRRSSYSLKKSNFSINAGLGVTFMKHFEVSANYNIAVGKTAEVKALKTIGNAAEQLIGVKTKSRNNSWQVAVAYYF</sequence>
<name>A0A379EYU2_9BACT</name>
<feature type="chain" id="PRO_5016928696" description="Outer membrane protein beta-barrel domain-containing protein" evidence="2">
    <location>
        <begin position="23"/>
        <end position="211"/>
    </location>
</feature>
<dbReference type="Pfam" id="PF13505">
    <property type="entry name" value="OMP_b-brl"/>
    <property type="match status" value="1"/>
</dbReference>
<dbReference type="OrthoDB" id="1011633at2"/>
<evidence type="ECO:0000313" key="4">
    <source>
        <dbReference type="EMBL" id="SUC11561.1"/>
    </source>
</evidence>
<protein>
    <recommendedName>
        <fullName evidence="3">Outer membrane protein beta-barrel domain-containing protein</fullName>
    </recommendedName>
</protein>
<dbReference type="InterPro" id="IPR027385">
    <property type="entry name" value="Beta-barrel_OMP"/>
</dbReference>
<dbReference type="RefSeq" id="WP_115082856.1">
    <property type="nucleotide sequence ID" value="NZ_CAKAQN010000013.1"/>
</dbReference>
<gene>
    <name evidence="4" type="ORF">NCTC13043_00417</name>
</gene>
<reference evidence="4 5" key="1">
    <citation type="submission" date="2018-06" db="EMBL/GenBank/DDBJ databases">
        <authorList>
            <consortium name="Pathogen Informatics"/>
            <person name="Doyle S."/>
        </authorList>
    </citation>
    <scope>NUCLEOTIDE SEQUENCE [LARGE SCALE GENOMIC DNA]</scope>
    <source>
        <strain evidence="4 5">NCTC13043</strain>
    </source>
</reference>
<dbReference type="GeneID" id="78570154"/>
<feature type="signal peptide" evidence="2">
    <location>
        <begin position="1"/>
        <end position="22"/>
    </location>
</feature>
<evidence type="ECO:0000259" key="3">
    <source>
        <dbReference type="Pfam" id="PF13505"/>
    </source>
</evidence>
<dbReference type="SUPFAM" id="SSF56925">
    <property type="entry name" value="OMPA-like"/>
    <property type="match status" value="1"/>
</dbReference>
<dbReference type="AlphaFoldDB" id="A0A379EYU2"/>
<evidence type="ECO:0000256" key="1">
    <source>
        <dbReference type="ARBA" id="ARBA00022729"/>
    </source>
</evidence>
<keyword evidence="1 2" id="KW-0732">Signal</keyword>
<dbReference type="Proteomes" id="UP000254235">
    <property type="component" value="Unassembled WGS sequence"/>
</dbReference>
<proteinExistence type="predicted"/>
<organism evidence="4 5">
    <name type="scientific">Prevotella pallens</name>
    <dbReference type="NCBI Taxonomy" id="60133"/>
    <lineage>
        <taxon>Bacteria</taxon>
        <taxon>Pseudomonadati</taxon>
        <taxon>Bacteroidota</taxon>
        <taxon>Bacteroidia</taxon>
        <taxon>Bacteroidales</taxon>
        <taxon>Prevotellaceae</taxon>
        <taxon>Prevotella</taxon>
    </lineage>
</organism>
<evidence type="ECO:0000313" key="5">
    <source>
        <dbReference type="Proteomes" id="UP000254235"/>
    </source>
</evidence>
<dbReference type="EMBL" id="UGTP01000001">
    <property type="protein sequence ID" value="SUC11561.1"/>
    <property type="molecule type" value="Genomic_DNA"/>
</dbReference>